<dbReference type="AlphaFoldDB" id="A0A1L6JCB9"/>
<dbReference type="InterPro" id="IPR058625">
    <property type="entry name" value="MdtA-like_BSH"/>
</dbReference>
<dbReference type="KEGG" id="skr:BRX40_15195"/>
<dbReference type="Proteomes" id="UP000286681">
    <property type="component" value="Unassembled WGS sequence"/>
</dbReference>
<keyword evidence="2 3" id="KW-0175">Coiled coil</keyword>
<reference evidence="6 8" key="3">
    <citation type="submission" date="2018-07" db="EMBL/GenBank/DDBJ databases">
        <title>Genomic and Epidemiologic Investigation of an Indolent Hospital Outbreak.</title>
        <authorList>
            <person name="Johnson R.C."/>
            <person name="Deming C."/>
            <person name="Conlan S."/>
            <person name="Zellmer C.J."/>
            <person name="Michelin A.V."/>
            <person name="Lee-Lin S."/>
            <person name="Thomas P.J."/>
            <person name="Park M."/>
            <person name="Weingarten R.A."/>
            <person name="Less J."/>
            <person name="Dekker J.P."/>
            <person name="Frank K.M."/>
            <person name="Musser K.A."/>
            <person name="Mcquiston J.R."/>
            <person name="Henderson D.K."/>
            <person name="Lau A.F."/>
            <person name="Palmore T.N."/>
            <person name="Segre J.A."/>
        </authorList>
    </citation>
    <scope>NUCLEOTIDE SEQUENCE [LARGE SCALE GENOMIC DNA]</scope>
    <source>
        <strain evidence="6 8">SK-NIH.Env10_0317</strain>
    </source>
</reference>
<evidence type="ECO:0000256" key="2">
    <source>
        <dbReference type="ARBA" id="ARBA00023054"/>
    </source>
</evidence>
<reference evidence="7" key="2">
    <citation type="submission" date="2016-12" db="EMBL/GenBank/DDBJ databases">
        <title>Whole genome sequencing of Sphingomonas sp. ABOJV.</title>
        <authorList>
            <person name="Conlan S."/>
            <person name="Thomas P.J."/>
            <person name="Mullikin J."/>
            <person name="Palmore T.N."/>
            <person name="Frank K.M."/>
            <person name="Segre J.A."/>
        </authorList>
    </citation>
    <scope>NUCLEOTIDE SEQUENCE [LARGE SCALE GENOMIC DNA]</scope>
    <source>
        <strain evidence="7">ABOJV</strain>
    </source>
</reference>
<dbReference type="PANTHER" id="PTHR32347:SF23">
    <property type="entry name" value="BLL5650 PROTEIN"/>
    <property type="match status" value="1"/>
</dbReference>
<dbReference type="GO" id="GO:0030313">
    <property type="term" value="C:cell envelope"/>
    <property type="evidence" value="ECO:0007669"/>
    <property type="project" value="UniProtKB-SubCell"/>
</dbReference>
<evidence type="ECO:0000313" key="5">
    <source>
        <dbReference type="EMBL" id="APR53589.1"/>
    </source>
</evidence>
<dbReference type="RefSeq" id="WP_075152175.1">
    <property type="nucleotide sequence ID" value="NZ_CP018820.1"/>
</dbReference>
<dbReference type="PANTHER" id="PTHR32347">
    <property type="entry name" value="EFFLUX SYSTEM COMPONENT YKNX-RELATED"/>
    <property type="match status" value="1"/>
</dbReference>
<dbReference type="GeneID" id="44133911"/>
<dbReference type="EMBL" id="QQWO01000016">
    <property type="protein sequence ID" value="RSV00559.1"/>
    <property type="molecule type" value="Genomic_DNA"/>
</dbReference>
<dbReference type="Gene3D" id="1.10.287.470">
    <property type="entry name" value="Helix hairpin bin"/>
    <property type="match status" value="2"/>
</dbReference>
<proteinExistence type="predicted"/>
<dbReference type="SUPFAM" id="SSF111369">
    <property type="entry name" value="HlyD-like secretion proteins"/>
    <property type="match status" value="1"/>
</dbReference>
<reference evidence="5" key="1">
    <citation type="submission" date="2016-12" db="EMBL/GenBank/DDBJ databases">
        <title>Whole genome sequencing of Sphingomonas koreensis.</title>
        <authorList>
            <person name="Conlan S."/>
            <person name="Thomas P.J."/>
            <person name="Mullikin J."/>
            <person name="Palmore T.N."/>
            <person name="Frank K.M."/>
            <person name="Segre J.A."/>
        </authorList>
    </citation>
    <scope>NUCLEOTIDE SEQUENCE</scope>
    <source>
        <strain evidence="5">ABOJV</strain>
    </source>
</reference>
<name>A0A1L6JCB9_9SPHN</name>
<dbReference type="Gene3D" id="2.40.50.100">
    <property type="match status" value="1"/>
</dbReference>
<keyword evidence="7" id="KW-1185">Reference proteome</keyword>
<evidence type="ECO:0000256" key="1">
    <source>
        <dbReference type="ARBA" id="ARBA00004196"/>
    </source>
</evidence>
<dbReference type="Proteomes" id="UP000185161">
    <property type="component" value="Chromosome"/>
</dbReference>
<evidence type="ECO:0000256" key="3">
    <source>
        <dbReference type="SAM" id="Coils"/>
    </source>
</evidence>
<sequence length="322" mass="33753">MKRILPLAAIGIAVLAALIWLAFGRGEGPEPWLGYVEGEAIEVAAPVSGQLAALNVQRGGQVTAGQPLFALNAATTEAELKRLRAQLASAQAQRDDLAKARQRPAELDIARAQQAAARAEVTRTAREYQRIATLAQRGFATKSQLDAARAAADGARASLSQAQASEASGELAGRVDQIAAADAQIAAAQAAIAAQSRRGEEIAPLAPAAGLVEQTYFNPGEWVPANTPVVRLLPPGRVKIRFYAPQAAVAGLKPGSKVTVTCDGCGGPVAATVRYVAPQAEFTPPVIYSERARAKLVFLVEAYPDSGIERFRPGLPVEVQPQ</sequence>
<feature type="domain" description="Multidrug resistance protein MdtA-like barrel-sandwich hybrid" evidence="4">
    <location>
        <begin position="40"/>
        <end position="227"/>
    </location>
</feature>
<evidence type="ECO:0000313" key="6">
    <source>
        <dbReference type="EMBL" id="RSV00559.1"/>
    </source>
</evidence>
<dbReference type="InterPro" id="IPR050465">
    <property type="entry name" value="UPF0194_transport"/>
</dbReference>
<dbReference type="OrthoDB" id="9810980at2"/>
<evidence type="ECO:0000313" key="8">
    <source>
        <dbReference type="Proteomes" id="UP000286681"/>
    </source>
</evidence>
<evidence type="ECO:0000259" key="4">
    <source>
        <dbReference type="Pfam" id="PF25917"/>
    </source>
</evidence>
<comment type="subcellular location">
    <subcellularLocation>
        <location evidence="1">Cell envelope</location>
    </subcellularLocation>
</comment>
<feature type="coiled-coil region" evidence="3">
    <location>
        <begin position="73"/>
        <end position="100"/>
    </location>
</feature>
<accession>A0A1L6JCB9</accession>
<dbReference type="Gene3D" id="2.40.30.170">
    <property type="match status" value="1"/>
</dbReference>
<dbReference type="Pfam" id="PF25917">
    <property type="entry name" value="BSH_RND"/>
    <property type="match status" value="1"/>
</dbReference>
<dbReference type="STRING" id="93064.BRX40_15195"/>
<dbReference type="EMBL" id="CP018820">
    <property type="protein sequence ID" value="APR53589.1"/>
    <property type="molecule type" value="Genomic_DNA"/>
</dbReference>
<protein>
    <submittedName>
        <fullName evidence="6">HlyD family efflux transporter periplasmic adaptor subunit</fullName>
    </submittedName>
</protein>
<gene>
    <name evidence="5" type="ORF">BRX40_15195</name>
    <name evidence="6" type="ORF">CA257_17320</name>
</gene>
<organism evidence="5 7">
    <name type="scientific">Sphingomonas koreensis</name>
    <dbReference type="NCBI Taxonomy" id="93064"/>
    <lineage>
        <taxon>Bacteria</taxon>
        <taxon>Pseudomonadati</taxon>
        <taxon>Pseudomonadota</taxon>
        <taxon>Alphaproteobacteria</taxon>
        <taxon>Sphingomonadales</taxon>
        <taxon>Sphingomonadaceae</taxon>
        <taxon>Sphingomonas</taxon>
    </lineage>
</organism>
<evidence type="ECO:0000313" key="7">
    <source>
        <dbReference type="Proteomes" id="UP000185161"/>
    </source>
</evidence>